<organism evidence="1 2">
    <name type="scientific">Tropilaelaps mercedesae</name>
    <dbReference type="NCBI Taxonomy" id="418985"/>
    <lineage>
        <taxon>Eukaryota</taxon>
        <taxon>Metazoa</taxon>
        <taxon>Ecdysozoa</taxon>
        <taxon>Arthropoda</taxon>
        <taxon>Chelicerata</taxon>
        <taxon>Arachnida</taxon>
        <taxon>Acari</taxon>
        <taxon>Parasitiformes</taxon>
        <taxon>Mesostigmata</taxon>
        <taxon>Gamasina</taxon>
        <taxon>Dermanyssoidea</taxon>
        <taxon>Laelapidae</taxon>
        <taxon>Tropilaelaps</taxon>
    </lineage>
</organism>
<dbReference type="Proteomes" id="UP000192247">
    <property type="component" value="Unassembled WGS sequence"/>
</dbReference>
<gene>
    <name evidence="1" type="ORF">BIW11_04346</name>
</gene>
<sequence>MRRDRYLASTSQCCEKGSPCALVAYALSLATPITARDHYHSVVVLGEGVRVQWCTPRSVDETTHEQPIPV</sequence>
<name>A0A1V9X7Q2_9ACAR</name>
<protein>
    <submittedName>
        <fullName evidence="1">Uncharacterized protein</fullName>
    </submittedName>
</protein>
<proteinExistence type="predicted"/>
<dbReference type="InParanoid" id="A0A1V9X7Q2"/>
<dbReference type="AlphaFoldDB" id="A0A1V9X7Q2"/>
<evidence type="ECO:0000313" key="1">
    <source>
        <dbReference type="EMBL" id="OQR69554.1"/>
    </source>
</evidence>
<dbReference type="EMBL" id="MNPL01020524">
    <property type="protein sequence ID" value="OQR69554.1"/>
    <property type="molecule type" value="Genomic_DNA"/>
</dbReference>
<evidence type="ECO:0000313" key="2">
    <source>
        <dbReference type="Proteomes" id="UP000192247"/>
    </source>
</evidence>
<reference evidence="1 2" key="1">
    <citation type="journal article" date="2017" name="Gigascience">
        <title>Draft genome of the honey bee ectoparasitic mite, Tropilaelaps mercedesae, is shaped by the parasitic life history.</title>
        <authorList>
            <person name="Dong X."/>
            <person name="Armstrong S.D."/>
            <person name="Xia D."/>
            <person name="Makepeace B.L."/>
            <person name="Darby A.C."/>
            <person name="Kadowaki T."/>
        </authorList>
    </citation>
    <scope>NUCLEOTIDE SEQUENCE [LARGE SCALE GENOMIC DNA]</scope>
    <source>
        <strain evidence="1">Wuxi-XJTLU</strain>
    </source>
</reference>
<comment type="caution">
    <text evidence="1">The sequence shown here is derived from an EMBL/GenBank/DDBJ whole genome shotgun (WGS) entry which is preliminary data.</text>
</comment>
<keyword evidence="2" id="KW-1185">Reference proteome</keyword>
<accession>A0A1V9X7Q2</accession>